<dbReference type="GO" id="GO:0003700">
    <property type="term" value="F:DNA-binding transcription factor activity"/>
    <property type="evidence" value="ECO:0007669"/>
    <property type="project" value="InterPro"/>
</dbReference>
<evidence type="ECO:0000256" key="3">
    <source>
        <dbReference type="ARBA" id="ARBA00023163"/>
    </source>
</evidence>
<dbReference type="InterPro" id="IPR008920">
    <property type="entry name" value="TF_FadR/GntR_C"/>
</dbReference>
<dbReference type="SMART" id="SM00895">
    <property type="entry name" value="FCD"/>
    <property type="match status" value="1"/>
</dbReference>
<gene>
    <name evidence="5" type="ORF">GKC33_01755</name>
</gene>
<dbReference type="InterPro" id="IPR036388">
    <property type="entry name" value="WH-like_DNA-bd_sf"/>
</dbReference>
<dbReference type="Pfam" id="PF00392">
    <property type="entry name" value="GntR"/>
    <property type="match status" value="1"/>
</dbReference>
<dbReference type="SUPFAM" id="SSF48008">
    <property type="entry name" value="GntR ligand-binding domain-like"/>
    <property type="match status" value="1"/>
</dbReference>
<dbReference type="PRINTS" id="PR00035">
    <property type="entry name" value="HTHGNTR"/>
</dbReference>
<dbReference type="GO" id="GO:0003677">
    <property type="term" value="F:DNA binding"/>
    <property type="evidence" value="ECO:0007669"/>
    <property type="project" value="UniProtKB-KW"/>
</dbReference>
<dbReference type="Pfam" id="PF07729">
    <property type="entry name" value="FCD"/>
    <property type="match status" value="1"/>
</dbReference>
<dbReference type="Gene3D" id="1.20.120.530">
    <property type="entry name" value="GntR ligand-binding domain-like"/>
    <property type="match status" value="1"/>
</dbReference>
<dbReference type="PANTHER" id="PTHR43537">
    <property type="entry name" value="TRANSCRIPTIONAL REGULATOR, GNTR FAMILY"/>
    <property type="match status" value="1"/>
</dbReference>
<organism evidence="5 6">
    <name type="scientific">Ligilactobacillus salivarius</name>
    <dbReference type="NCBI Taxonomy" id="1624"/>
    <lineage>
        <taxon>Bacteria</taxon>
        <taxon>Bacillati</taxon>
        <taxon>Bacillota</taxon>
        <taxon>Bacilli</taxon>
        <taxon>Lactobacillales</taxon>
        <taxon>Lactobacillaceae</taxon>
        <taxon>Ligilactobacillus</taxon>
    </lineage>
</organism>
<reference evidence="5 6" key="1">
    <citation type="submission" date="2019-11" db="EMBL/GenBank/DDBJ databases">
        <title>Draft Genome Sequence of Plant Growth-Promoting Rhizosphere-Associated Bacteria.</title>
        <authorList>
            <person name="Vasilyev I.Y."/>
            <person name="Radchenko V."/>
            <person name="Ilnitskaya E.V."/>
        </authorList>
    </citation>
    <scope>NUCLEOTIDE SEQUENCE [LARGE SCALE GENOMIC DNA]</scope>
    <source>
        <strain evidence="5 6">VRA_01-1sq_f</strain>
    </source>
</reference>
<protein>
    <submittedName>
        <fullName evidence="5">FCD domain-containing protein</fullName>
    </submittedName>
</protein>
<keyword evidence="2" id="KW-0238">DNA-binding</keyword>
<dbReference type="InterPro" id="IPR036390">
    <property type="entry name" value="WH_DNA-bd_sf"/>
</dbReference>
<dbReference type="SMART" id="SM00345">
    <property type="entry name" value="HTH_GNTR"/>
    <property type="match status" value="1"/>
</dbReference>
<evidence type="ECO:0000259" key="4">
    <source>
        <dbReference type="PROSITE" id="PS50949"/>
    </source>
</evidence>
<keyword evidence="1" id="KW-0805">Transcription regulation</keyword>
<proteinExistence type="predicted"/>
<dbReference type="Gene3D" id="1.10.10.10">
    <property type="entry name" value="Winged helix-like DNA-binding domain superfamily/Winged helix DNA-binding domain"/>
    <property type="match status" value="1"/>
</dbReference>
<comment type="caution">
    <text evidence="5">The sequence shown here is derived from an EMBL/GenBank/DDBJ whole genome shotgun (WGS) entry which is preliminary data.</text>
</comment>
<name>A0A7X2MDG5_9LACO</name>
<feature type="domain" description="HTH gntR-type" evidence="4">
    <location>
        <begin position="6"/>
        <end position="73"/>
    </location>
</feature>
<dbReference type="AlphaFoldDB" id="A0A7X2MDG5"/>
<dbReference type="SUPFAM" id="SSF46785">
    <property type="entry name" value="Winged helix' DNA-binding domain"/>
    <property type="match status" value="1"/>
</dbReference>
<dbReference type="CDD" id="cd07377">
    <property type="entry name" value="WHTH_GntR"/>
    <property type="match status" value="1"/>
</dbReference>
<dbReference type="InterPro" id="IPR011711">
    <property type="entry name" value="GntR_C"/>
</dbReference>
<evidence type="ECO:0000256" key="1">
    <source>
        <dbReference type="ARBA" id="ARBA00023015"/>
    </source>
</evidence>
<evidence type="ECO:0000256" key="2">
    <source>
        <dbReference type="ARBA" id="ARBA00023125"/>
    </source>
</evidence>
<sequence length="223" mass="26340">MLLTGNPAKISVYKNIYDHIIDAKYIPGQKISEKELSEEYQIGRTPLREIIMQLKSDGLVETIPQSGTYITKIDLKDAVDARFVRESIETKIIREAAVKITPSQVVDIESILRKQELLLGNDDFYHDFLKLDNEFHETFYKIVDKDNIWKWIQEISTQLLRFRNLRLLDKQFSWEKLTSDHRKIVDAVTNHDFEEASHLVENHTHLMLDEKEDLMKKFPNYFN</sequence>
<evidence type="ECO:0000313" key="6">
    <source>
        <dbReference type="Proteomes" id="UP000467635"/>
    </source>
</evidence>
<accession>A0A7X2MDG5</accession>
<evidence type="ECO:0000313" key="5">
    <source>
        <dbReference type="EMBL" id="MSE07485.1"/>
    </source>
</evidence>
<dbReference type="EMBL" id="WKKX01000034">
    <property type="protein sequence ID" value="MSE07485.1"/>
    <property type="molecule type" value="Genomic_DNA"/>
</dbReference>
<dbReference type="PROSITE" id="PS50949">
    <property type="entry name" value="HTH_GNTR"/>
    <property type="match status" value="1"/>
</dbReference>
<dbReference type="PANTHER" id="PTHR43537:SF51">
    <property type="entry name" value="HTH-TYPE TRANSCRIPTIONAL REGULATOR LGOR-RELATED"/>
    <property type="match status" value="1"/>
</dbReference>
<keyword evidence="3" id="KW-0804">Transcription</keyword>
<dbReference type="Proteomes" id="UP000467635">
    <property type="component" value="Unassembled WGS sequence"/>
</dbReference>
<dbReference type="InterPro" id="IPR000524">
    <property type="entry name" value="Tscrpt_reg_HTH_GntR"/>
</dbReference>